<dbReference type="InterPro" id="IPR001869">
    <property type="entry name" value="Thiol_cytolysin"/>
</dbReference>
<name>A0ABW1NFW2_9ACTN</name>
<protein>
    <submittedName>
        <fullName evidence="2">Thiol-activated cytolysin family protein</fullName>
    </submittedName>
</protein>
<dbReference type="Gene3D" id="3.30.1040.20">
    <property type="match status" value="1"/>
</dbReference>
<dbReference type="InterPro" id="IPR036363">
    <property type="entry name" value="Thiol_cytolysin_ab_sf"/>
</dbReference>
<dbReference type="PROSITE" id="PS50927">
    <property type="entry name" value="BULB_LECTIN"/>
    <property type="match status" value="1"/>
</dbReference>
<dbReference type="Gene3D" id="2.60.120.430">
    <property type="entry name" value="Galactose-binding lectin"/>
    <property type="match status" value="1"/>
</dbReference>
<dbReference type="Pfam" id="PF01289">
    <property type="entry name" value="Thiol_cytolysin"/>
    <property type="match status" value="1"/>
</dbReference>
<feature type="domain" description="Bulb-type lectin" evidence="1">
    <location>
        <begin position="2"/>
        <end position="134"/>
    </location>
</feature>
<dbReference type="Proteomes" id="UP001596137">
    <property type="component" value="Unassembled WGS sequence"/>
</dbReference>
<dbReference type="Gene3D" id="2.90.10.10">
    <property type="entry name" value="Bulb-type lectin domain"/>
    <property type="match status" value="2"/>
</dbReference>
<sequence length="643" mass="67382">MSDQLSAGAELALGDKLTSPNGLFELVLRSDGDLVLRHLSTPVVLPNNSSRGLPAGDDAAYWSSGTWALPEPQRPSRALMRDDGNLVLLDKGGAIRWASGTFGDGLHGAYLALENDGNLVVRHGEGLPIWATGRPGGAGNIPAAGRLRAADDLSASLDRLGRLPPVITGSSDLAPPQSSTVDASGVAYIVTEQRRRLVNEIVEQSFLQDLAAMGVWPGQVIQGRALLAGDVAQIGPLSRVPGTVTVVTDLIADVAGAGQSREVASPSVSTVNEARRSVITQVNPTDSPGIVKFGVEKASTLREVGVKLGLTVKGTSFGVDANASLTQTYKQSVAVAVIRQIFYSVTFTPSGPQAAGFWDESVKFQDIAPYVGPDNPPLFIDSVQYGRLICLTAQGSYSSADLTAALRANVQNATSVTGSADVRTQQIMENSEVKAYTIGVPGRQTFQTLADPIDDLRQVFKNGLMFNSQNLGAPISFTARHVADGTLARVALAAEYVQPLAAQGADITGMHFHPYDGPGGGLVNTGINVNPGDTVTVSTNGEIWSGVFAAGLHGPEGWPGHHADQAAPKPDGTAYALLVSFGGTAGSWIEAGRFWQGTPPNGRPGRLLLNINDNNPYNGNDWRKFDSTVDVHRGDAGSAGVFI</sequence>
<evidence type="ECO:0000313" key="2">
    <source>
        <dbReference type="EMBL" id="MFC6081921.1"/>
    </source>
</evidence>
<proteinExistence type="predicted"/>
<reference evidence="3" key="1">
    <citation type="journal article" date="2019" name="Int. J. Syst. Evol. Microbiol.">
        <title>The Global Catalogue of Microorganisms (GCM) 10K type strain sequencing project: providing services to taxonomists for standard genome sequencing and annotation.</title>
        <authorList>
            <consortium name="The Broad Institute Genomics Platform"/>
            <consortium name="The Broad Institute Genome Sequencing Center for Infectious Disease"/>
            <person name="Wu L."/>
            <person name="Ma J."/>
        </authorList>
    </citation>
    <scope>NUCLEOTIDE SEQUENCE [LARGE SCALE GENOMIC DNA]</scope>
    <source>
        <strain evidence="3">JCM 30346</strain>
    </source>
</reference>
<dbReference type="EMBL" id="JBHSRF010000013">
    <property type="protein sequence ID" value="MFC6081921.1"/>
    <property type="molecule type" value="Genomic_DNA"/>
</dbReference>
<dbReference type="InterPro" id="IPR001480">
    <property type="entry name" value="Bulb-type_lectin_dom"/>
</dbReference>
<comment type="caution">
    <text evidence="2">The sequence shown here is derived from an EMBL/GenBank/DDBJ whole genome shotgun (WGS) entry which is preliminary data.</text>
</comment>
<dbReference type="SUPFAM" id="SSF56978">
    <property type="entry name" value="Perfringolysin"/>
    <property type="match status" value="1"/>
</dbReference>
<dbReference type="PRINTS" id="PR01400">
    <property type="entry name" value="TACYTOLYSIN"/>
</dbReference>
<organism evidence="2 3">
    <name type="scientific">Sphaerisporangium aureirubrum</name>
    <dbReference type="NCBI Taxonomy" id="1544736"/>
    <lineage>
        <taxon>Bacteria</taxon>
        <taxon>Bacillati</taxon>
        <taxon>Actinomycetota</taxon>
        <taxon>Actinomycetes</taxon>
        <taxon>Streptosporangiales</taxon>
        <taxon>Streptosporangiaceae</taxon>
        <taxon>Sphaerisporangium</taxon>
    </lineage>
</organism>
<dbReference type="Gene3D" id="3.40.30.40">
    <property type="entry name" value="Perfringolysin"/>
    <property type="match status" value="1"/>
</dbReference>
<dbReference type="SMART" id="SM00108">
    <property type="entry name" value="B_lectin"/>
    <property type="match status" value="1"/>
</dbReference>
<evidence type="ECO:0000259" key="1">
    <source>
        <dbReference type="PROSITE" id="PS50927"/>
    </source>
</evidence>
<evidence type="ECO:0000313" key="3">
    <source>
        <dbReference type="Proteomes" id="UP001596137"/>
    </source>
</evidence>
<dbReference type="InterPro" id="IPR036426">
    <property type="entry name" value="Bulb-type_lectin_dom_sf"/>
</dbReference>
<dbReference type="SUPFAM" id="SSF51110">
    <property type="entry name" value="alpha-D-mannose-specific plant lectins"/>
    <property type="match status" value="1"/>
</dbReference>
<dbReference type="Gene3D" id="3.90.840.10">
    <property type="entry name" value="Thiol-activated cytolysin superfamily/Thiol-activated cytolysin, alpha-beta domain"/>
    <property type="match status" value="1"/>
</dbReference>
<dbReference type="InterPro" id="IPR036359">
    <property type="entry name" value="Thiol_cytolysin_sf"/>
</dbReference>
<dbReference type="RefSeq" id="WP_380750860.1">
    <property type="nucleotide sequence ID" value="NZ_JBHSRF010000013.1"/>
</dbReference>
<accession>A0ABW1NFW2</accession>
<gene>
    <name evidence="2" type="ORF">ACFP1K_12200</name>
</gene>
<keyword evidence="3" id="KW-1185">Reference proteome</keyword>